<accession>A0ABX2ZYM9</accession>
<evidence type="ECO:0000256" key="5">
    <source>
        <dbReference type="PROSITE-ProRule" id="PRU10059"/>
    </source>
</evidence>
<dbReference type="PROSITE" id="PS51173">
    <property type="entry name" value="CBM2"/>
    <property type="match status" value="2"/>
</dbReference>
<keyword evidence="2 5" id="KW-0119">Carbohydrate metabolism</keyword>
<comment type="caution">
    <text evidence="10">The sequence shown here is derived from an EMBL/GenBank/DDBJ whole genome shotgun (WGS) entry which is preliminary data.</text>
</comment>
<dbReference type="InterPro" id="IPR018221">
    <property type="entry name" value="Glyco_hydro_9_His_AS"/>
</dbReference>
<dbReference type="InterPro" id="IPR012291">
    <property type="entry name" value="CBM2_carb-bd_dom_sf"/>
</dbReference>
<organism evidence="10 11">
    <name type="scientific">Piscirickettsia litoralis</name>
    <dbReference type="NCBI Taxonomy" id="1891921"/>
    <lineage>
        <taxon>Bacteria</taxon>
        <taxon>Pseudomonadati</taxon>
        <taxon>Pseudomonadota</taxon>
        <taxon>Gammaproteobacteria</taxon>
        <taxon>Thiotrichales</taxon>
        <taxon>Piscirickettsiaceae</taxon>
        <taxon>Piscirickettsia</taxon>
    </lineage>
</organism>
<keyword evidence="1 5" id="KW-0378">Hydrolase</keyword>
<evidence type="ECO:0000256" key="3">
    <source>
        <dbReference type="ARBA" id="ARBA00023295"/>
    </source>
</evidence>
<dbReference type="Gene3D" id="2.60.40.710">
    <property type="entry name" value="Endoglucanase-like"/>
    <property type="match status" value="1"/>
</dbReference>
<dbReference type="EC" id="3.2.1.4" evidence="7"/>
<dbReference type="InterPro" id="IPR008965">
    <property type="entry name" value="CBM2/CBM3_carb-bd_dom_sf"/>
</dbReference>
<dbReference type="InterPro" id="IPR001956">
    <property type="entry name" value="CBM3"/>
</dbReference>
<proteinExistence type="inferred from homology"/>
<dbReference type="SUPFAM" id="SSF49384">
    <property type="entry name" value="Carbohydrate-binding domain"/>
    <property type="match status" value="3"/>
</dbReference>
<dbReference type="InterPro" id="IPR001701">
    <property type="entry name" value="Glyco_hydro_9"/>
</dbReference>
<name>A0ABX2ZYM9_9GAMM</name>
<sequence>MVNLIIAFWGAAEVMQMARPAYRINTENPGSDLAAETAAALASMYLVLKRAGGDYAVYAEQKELLRHAKELFDFANQYRGKYSDSIRDAAQFYRSWSGYEDELVWAALWLYKATGEAHYLTYAENNYNNLLDEDHNGIQGRTAWTHAWDDKSYGSYVLLATLTGKEQYQHHAENWLNRWACTQTTDCVRRTSGGLVWLDQWGSLRYSANTALIAFIYADYLAKNNIKEDLVTSYQRFAKRQINYMLGDNSRQSSYVVGFGNNPPKNPHHRTAHGTWLGGSPLSIPNPSRHTLYGALVGGPGSTDDMDYIDNRNDYIRNEVALDYNAGFSGALARMVMEFGGRPLDNFPENAVRDDEFALEAKVNAQGVNFIEISALLRNKTAWPARITDNLSFRYFINLKEEINAGLTPENIAITTAFNQGAQVSALQVFDKEKAIYFIEIDFSGEAIAPGTQESHRREVQFRLSIPAELGISMNYQNDWSFREVIDGELTQDGRHLTHYIPVYEGNIRVFGLAPDSAPVNQAPIIDEDKSITIDQPSVPTALAISAPIDPEGGEVEVVITKVPVGASVIANSTGQVVHSGQKIAVNELTQLTVSYLGSNLTNDEFSYQAVDSAGNISTQRIRLLVENEAPIFGPNKTIAIYNQQYDQEIALNLPQPTDSNHDALTITVSRLPEHGQLTALGMVIRQGQTLSIAELSALNISYPIGTPINLVETLELIAQDARGGSAILTVQLTTKEQDLQQCTVKTELNEWENGFVAKLTVYNNSNLVVNDWQLDFKTKNYQVSNIWNADIATQGGVSSVSGKPYNQAIQVNNFISFGFQGVGHFQVPQAYLLNGQPCQQIGLSYKNRAPLMGENKIIQAAINDIVPLHLTLPEDPEGGVLDLNLVSVSEGVTVFAAGKKVFSGQSLTLSEFSQLAVQFPANTLANSSANLSLSAKDKQGARTVQTIRLIAKASDDFLVNCEVDFKIKDQWQNGFVADITIKNIGSELINGWQLTWDYNSQLINIWNARGEMKAGRVTLKNELYNSQIPAQGTVSFGFQGQGAAEVPEGILLNEEPCRIQSSNS</sequence>
<feature type="domain" description="CBM3" evidence="8">
    <location>
        <begin position="352"/>
        <end position="516"/>
    </location>
</feature>
<dbReference type="PANTHER" id="PTHR22298">
    <property type="entry name" value="ENDO-1,4-BETA-GLUCANASE"/>
    <property type="match status" value="1"/>
</dbReference>
<evidence type="ECO:0000256" key="4">
    <source>
        <dbReference type="ARBA" id="ARBA00023326"/>
    </source>
</evidence>
<reference evidence="10 11" key="1">
    <citation type="submission" date="2016-08" db="EMBL/GenBank/DDBJ databases">
        <title>Draft genome sequence of Candidatus Piscirickettsia litoralis, from seawater.</title>
        <authorList>
            <person name="Wan X."/>
            <person name="Lee A.J."/>
            <person name="Hou S."/>
            <person name="Donachie S.P."/>
        </authorList>
    </citation>
    <scope>NUCLEOTIDE SEQUENCE [LARGE SCALE GENOMIC DNA]</scope>
    <source>
        <strain evidence="10 11">Y2</strain>
    </source>
</reference>
<evidence type="ECO:0000256" key="7">
    <source>
        <dbReference type="RuleBase" id="RU361166"/>
    </source>
</evidence>
<dbReference type="Pfam" id="PF00759">
    <property type="entry name" value="Glyco_hydro_9"/>
    <property type="match status" value="1"/>
</dbReference>
<evidence type="ECO:0000259" key="9">
    <source>
        <dbReference type="PROSITE" id="PS51173"/>
    </source>
</evidence>
<dbReference type="InterPro" id="IPR033126">
    <property type="entry name" value="Glyco_hydro_9_Asp/Glu_AS"/>
</dbReference>
<feature type="domain" description="CBM2" evidence="9">
    <location>
        <begin position="955"/>
        <end position="1061"/>
    </location>
</feature>
<dbReference type="SMART" id="SM01067">
    <property type="entry name" value="CBM_3"/>
    <property type="match status" value="1"/>
</dbReference>
<dbReference type="SMART" id="SM00637">
    <property type="entry name" value="CBD_II"/>
    <property type="match status" value="2"/>
</dbReference>
<dbReference type="SUPFAM" id="SSF48208">
    <property type="entry name" value="Six-hairpin glycosidases"/>
    <property type="match status" value="1"/>
</dbReference>
<dbReference type="Gene3D" id="1.50.10.10">
    <property type="match status" value="1"/>
</dbReference>
<feature type="active site" evidence="6">
    <location>
        <position position="319"/>
    </location>
</feature>
<evidence type="ECO:0000256" key="6">
    <source>
        <dbReference type="PROSITE-ProRule" id="PRU10060"/>
    </source>
</evidence>
<dbReference type="InterPro" id="IPR008928">
    <property type="entry name" value="6-hairpin_glycosidase_sf"/>
</dbReference>
<keyword evidence="3 5" id="KW-0326">Glycosidase</keyword>
<keyword evidence="7" id="KW-0136">Cellulose degradation</keyword>
<gene>
    <name evidence="10" type="ORF">BGC07_00445</name>
</gene>
<dbReference type="Pfam" id="PF00553">
    <property type="entry name" value="CBM_2"/>
    <property type="match status" value="2"/>
</dbReference>
<feature type="active site" evidence="6">
    <location>
        <position position="310"/>
    </location>
</feature>
<keyword evidence="4 5" id="KW-0624">Polysaccharide degradation</keyword>
<feature type="domain" description="CBM2" evidence="9">
    <location>
        <begin position="722"/>
        <end position="842"/>
    </location>
</feature>
<dbReference type="InterPro" id="IPR012341">
    <property type="entry name" value="6hp_glycosidase-like_sf"/>
</dbReference>
<feature type="active site" evidence="5">
    <location>
        <position position="268"/>
    </location>
</feature>
<dbReference type="InterPro" id="IPR036966">
    <property type="entry name" value="CBM3_sf"/>
</dbReference>
<evidence type="ECO:0000256" key="2">
    <source>
        <dbReference type="ARBA" id="ARBA00023277"/>
    </source>
</evidence>
<evidence type="ECO:0000259" key="8">
    <source>
        <dbReference type="PROSITE" id="PS51172"/>
    </source>
</evidence>
<dbReference type="PROSITE" id="PS00592">
    <property type="entry name" value="GH9_2"/>
    <property type="match status" value="1"/>
</dbReference>
<evidence type="ECO:0000313" key="10">
    <source>
        <dbReference type="EMBL" id="ODN41731.1"/>
    </source>
</evidence>
<protein>
    <recommendedName>
        <fullName evidence="7">Endoglucanase</fullName>
        <ecNumber evidence="7">3.2.1.4</ecNumber>
    </recommendedName>
</protein>
<keyword evidence="11" id="KW-1185">Reference proteome</keyword>
<dbReference type="EMBL" id="MDTU01000001">
    <property type="protein sequence ID" value="ODN41731.1"/>
    <property type="molecule type" value="Genomic_DNA"/>
</dbReference>
<dbReference type="Pfam" id="PF00942">
    <property type="entry name" value="CBM_3"/>
    <property type="match status" value="1"/>
</dbReference>
<evidence type="ECO:0000256" key="1">
    <source>
        <dbReference type="ARBA" id="ARBA00022801"/>
    </source>
</evidence>
<dbReference type="RefSeq" id="WP_069311533.1">
    <property type="nucleotide sequence ID" value="NZ_MDTU01000001.1"/>
</dbReference>
<comment type="catalytic activity">
    <reaction evidence="7">
        <text>Endohydrolysis of (1-&gt;4)-beta-D-glucosidic linkages in cellulose, lichenin and cereal beta-D-glucans.</text>
        <dbReference type="EC" id="3.2.1.4"/>
    </reaction>
</comment>
<dbReference type="PROSITE" id="PS00698">
    <property type="entry name" value="GH9_3"/>
    <property type="match status" value="1"/>
</dbReference>
<dbReference type="PROSITE" id="PS51172">
    <property type="entry name" value="CBM3"/>
    <property type="match status" value="1"/>
</dbReference>
<evidence type="ECO:0000313" key="11">
    <source>
        <dbReference type="Proteomes" id="UP000094329"/>
    </source>
</evidence>
<dbReference type="InterPro" id="IPR001919">
    <property type="entry name" value="CBD2"/>
</dbReference>
<dbReference type="Gene3D" id="2.60.40.290">
    <property type="match status" value="2"/>
</dbReference>
<dbReference type="Proteomes" id="UP000094329">
    <property type="component" value="Unassembled WGS sequence"/>
</dbReference>
<comment type="similarity">
    <text evidence="5 7">Belongs to the glycosyl hydrolase 9 (cellulase E) family.</text>
</comment>